<protein>
    <submittedName>
        <fullName evidence="3">4-hydroxy-tetrahydrodipicolinate synthase</fullName>
    </submittedName>
</protein>
<evidence type="ECO:0000256" key="1">
    <source>
        <dbReference type="ARBA" id="ARBA00023239"/>
    </source>
</evidence>
<evidence type="ECO:0000313" key="4">
    <source>
        <dbReference type="Proteomes" id="UP001500689"/>
    </source>
</evidence>
<dbReference type="SMART" id="SM01130">
    <property type="entry name" value="DHDPS"/>
    <property type="match status" value="1"/>
</dbReference>
<dbReference type="InterPro" id="IPR002220">
    <property type="entry name" value="DapA-like"/>
</dbReference>
<dbReference type="InterPro" id="IPR013785">
    <property type="entry name" value="Aldolase_TIM"/>
</dbReference>
<proteinExistence type="inferred from homology"/>
<evidence type="ECO:0000313" key="3">
    <source>
        <dbReference type="EMBL" id="GAA3583752.1"/>
    </source>
</evidence>
<dbReference type="Proteomes" id="UP001500689">
    <property type="component" value="Unassembled WGS sequence"/>
</dbReference>
<dbReference type="PANTHER" id="PTHR42849">
    <property type="entry name" value="N-ACETYLNEURAMINATE LYASE"/>
    <property type="match status" value="1"/>
</dbReference>
<keyword evidence="4" id="KW-1185">Reference proteome</keyword>
<comment type="caution">
    <text evidence="3">The sequence shown here is derived from an EMBL/GenBank/DDBJ whole genome shotgun (WGS) entry which is preliminary data.</text>
</comment>
<dbReference type="PRINTS" id="PR00146">
    <property type="entry name" value="DHPICSNTHASE"/>
</dbReference>
<dbReference type="SUPFAM" id="SSF51569">
    <property type="entry name" value="Aldolase"/>
    <property type="match status" value="1"/>
</dbReference>
<dbReference type="PANTHER" id="PTHR42849:SF1">
    <property type="entry name" value="N-ACETYLNEURAMINATE LYASE"/>
    <property type="match status" value="1"/>
</dbReference>
<keyword evidence="1 2" id="KW-0456">Lyase</keyword>
<reference evidence="4" key="1">
    <citation type="journal article" date="2019" name="Int. J. Syst. Evol. Microbiol.">
        <title>The Global Catalogue of Microorganisms (GCM) 10K type strain sequencing project: providing services to taxonomists for standard genome sequencing and annotation.</title>
        <authorList>
            <consortium name="The Broad Institute Genomics Platform"/>
            <consortium name="The Broad Institute Genome Sequencing Center for Infectious Disease"/>
            <person name="Wu L."/>
            <person name="Ma J."/>
        </authorList>
    </citation>
    <scope>NUCLEOTIDE SEQUENCE [LARGE SCALE GENOMIC DNA]</scope>
    <source>
        <strain evidence="4">JCM 16898</strain>
    </source>
</reference>
<dbReference type="PIRSF" id="PIRSF001365">
    <property type="entry name" value="DHDPS"/>
    <property type="match status" value="1"/>
</dbReference>
<dbReference type="Gene3D" id="3.20.20.70">
    <property type="entry name" value="Aldolase class I"/>
    <property type="match status" value="1"/>
</dbReference>
<organism evidence="3 4">
    <name type="scientific">Amycolatopsis ultiminotia</name>
    <dbReference type="NCBI Taxonomy" id="543629"/>
    <lineage>
        <taxon>Bacteria</taxon>
        <taxon>Bacillati</taxon>
        <taxon>Actinomycetota</taxon>
        <taxon>Actinomycetes</taxon>
        <taxon>Pseudonocardiales</taxon>
        <taxon>Pseudonocardiaceae</taxon>
        <taxon>Amycolatopsis</taxon>
    </lineage>
</organism>
<accession>A0ABP6YHB6</accession>
<dbReference type="Pfam" id="PF00701">
    <property type="entry name" value="DHDPS"/>
    <property type="match status" value="1"/>
</dbReference>
<dbReference type="CDD" id="cd00408">
    <property type="entry name" value="DHDPS-like"/>
    <property type="match status" value="1"/>
</dbReference>
<gene>
    <name evidence="3" type="primary">dapA_5</name>
    <name evidence="3" type="ORF">GCM10022222_80650</name>
</gene>
<dbReference type="EMBL" id="BAAAZN010000028">
    <property type="protein sequence ID" value="GAA3583752.1"/>
    <property type="molecule type" value="Genomic_DNA"/>
</dbReference>
<name>A0ABP6YHB6_9PSEU</name>
<sequence>MTELSGTLSALVTPFTDGGAEVDESALRVLVDKVVDDGIDGIVPCGGTGEFATMTNAERRRVVEIVLDQVAGRIPVVPHVGAGSTAQAVELSRHAADHGAAALLLTVPYFEPITEPEAAEYYTRVAGSVALPIVAYNQPAGTGLQQHPAFLRELASRVPAVRYVKDSFGDLGQLYDFATADEPVRVLNGVDSVLGPAFLLGVRGHITGGANFLGAVYRQITDAVRAGDQATVARLWVATYPVARLIENLPYNAAVKAACELTGRPASLTRSPARPLTADEHAVLARALRTLEGAVDGLVKVAR</sequence>
<dbReference type="RefSeq" id="WP_344868766.1">
    <property type="nucleotide sequence ID" value="NZ_BAAAZN010000028.1"/>
</dbReference>
<evidence type="ECO:0000256" key="2">
    <source>
        <dbReference type="PIRNR" id="PIRNR001365"/>
    </source>
</evidence>
<comment type="similarity">
    <text evidence="2">Belongs to the DapA family.</text>
</comment>